<dbReference type="EMBL" id="FODS01000018">
    <property type="protein sequence ID" value="SEO97562.1"/>
    <property type="molecule type" value="Genomic_DNA"/>
</dbReference>
<dbReference type="Gene3D" id="3.40.50.1000">
    <property type="entry name" value="HAD superfamily/HAD-like"/>
    <property type="match status" value="2"/>
</dbReference>
<dbReference type="GO" id="GO:0016791">
    <property type="term" value="F:phosphatase activity"/>
    <property type="evidence" value="ECO:0007669"/>
    <property type="project" value="TreeGrafter"/>
</dbReference>
<dbReference type="OrthoDB" id="148966at2"/>
<dbReference type="PANTHER" id="PTHR19288:SF90">
    <property type="entry name" value="OS08G0542600 PROTEIN"/>
    <property type="match status" value="1"/>
</dbReference>
<dbReference type="STRING" id="569882.SAMN04490248_1188"/>
<reference evidence="1 2" key="1">
    <citation type="submission" date="2016-10" db="EMBL/GenBank/DDBJ databases">
        <authorList>
            <person name="de Groot N.N."/>
        </authorList>
    </citation>
    <scope>NUCLEOTIDE SEQUENCE [LARGE SCALE GENOMIC DNA]</scope>
    <source>
        <strain evidence="1 2">DSM 27842</strain>
    </source>
</reference>
<organism evidence="1 2">
    <name type="scientific">Salinihabitans flavidus</name>
    <dbReference type="NCBI Taxonomy" id="569882"/>
    <lineage>
        <taxon>Bacteria</taxon>
        <taxon>Pseudomonadati</taxon>
        <taxon>Pseudomonadota</taxon>
        <taxon>Alphaproteobacteria</taxon>
        <taxon>Rhodobacterales</taxon>
        <taxon>Roseobacteraceae</taxon>
        <taxon>Salinihabitans</taxon>
    </lineage>
</organism>
<keyword evidence="1" id="KW-0378">Hydrolase</keyword>
<sequence length="263" mass="28105">MNAAEIFARYEAIRPRLPVAGPGGEARLARNLDAITDAYDVFVFDAYGVLNTGTRPIPGARERIAALRAADKTVFVLTNAAGHDAIGTQRKFRALGFDFSPAEILSSRAVCETQLARISPDPWGVMTQPCAHPGALLVPVLALGDTLENYETAAAFLLLASGDWTPDRQARLIAALRADPRPVVVANPDLVAPRQTGPSLEPGFYAHDLQDKAGIPVTYFGKPFGAVFEAIEALLPPDIPPGRIAMMGDTLHTDILGAQARGW</sequence>
<dbReference type="InterPro" id="IPR036412">
    <property type="entry name" value="HAD-like_sf"/>
</dbReference>
<accession>A0A1H8U2S0</accession>
<evidence type="ECO:0000313" key="1">
    <source>
        <dbReference type="EMBL" id="SEO97562.1"/>
    </source>
</evidence>
<dbReference type="Pfam" id="PF13242">
    <property type="entry name" value="Hydrolase_like"/>
    <property type="match status" value="1"/>
</dbReference>
<dbReference type="InterPro" id="IPR023214">
    <property type="entry name" value="HAD_sf"/>
</dbReference>
<dbReference type="RefSeq" id="WP_093119385.1">
    <property type="nucleotide sequence ID" value="NZ_FODS01000018.1"/>
</dbReference>
<dbReference type="InterPro" id="IPR006357">
    <property type="entry name" value="HAD-SF_hydro_IIA"/>
</dbReference>
<gene>
    <name evidence="1" type="ORF">SAMN04490248_1188</name>
</gene>
<keyword evidence="2" id="KW-1185">Reference proteome</keyword>
<evidence type="ECO:0000313" key="2">
    <source>
        <dbReference type="Proteomes" id="UP000198893"/>
    </source>
</evidence>
<dbReference type="SUPFAM" id="SSF56784">
    <property type="entry name" value="HAD-like"/>
    <property type="match status" value="1"/>
</dbReference>
<dbReference type="PANTHER" id="PTHR19288">
    <property type="entry name" value="4-NITROPHENYLPHOSPHATASE-RELATED"/>
    <property type="match status" value="1"/>
</dbReference>
<protein>
    <submittedName>
        <fullName evidence="1">HAD-superfamily class IIA hydrolase, TIGR01459</fullName>
    </submittedName>
</protein>
<dbReference type="Proteomes" id="UP000198893">
    <property type="component" value="Unassembled WGS sequence"/>
</dbReference>
<dbReference type="AlphaFoldDB" id="A0A1H8U2S0"/>
<dbReference type="GO" id="GO:0005737">
    <property type="term" value="C:cytoplasm"/>
    <property type="evidence" value="ECO:0007669"/>
    <property type="project" value="TreeGrafter"/>
</dbReference>
<dbReference type="Pfam" id="PF13344">
    <property type="entry name" value="Hydrolase_6"/>
    <property type="match status" value="1"/>
</dbReference>
<proteinExistence type="predicted"/>
<name>A0A1H8U2S0_9RHOB</name>